<sequence>MYIYVLYAAVVILSMLIIFHAFVRIKYRFWSTQPVFHKYDLNYYLFPPGIINPNLPEKTRYYRDDITFQAMNELTVTESEDFCRFIRNCYLQKEEIAYTPTNENIAAYFEGHNNKSYISIKYESEMLHNPKTNEVLERRKIASTMTTRPMFCELLFKNVSGKDILPFEMNYVDYLCVGQDYRGKGLASDNIYTHEYHVRRANKKVTVALFKREDTVMGIVPLCTFDTIGFDMRNWTKLPELQPNIGKIVRCDSSNFYLVKDFLIESLGKFDIYLYSSYGNIMELMKTNNIYVYMIIDIQGVIRSVYFFRDTCTYYDNSTSKLLSLFASVKGKRTSDELFSHGCKLSITKIVDEYKGYVYFLADDISDNHIIISNLKKKSPVYLQSPNAYFFYNFACKQFQPNKVLLIN</sequence>
<dbReference type="Gene3D" id="3.40.630.170">
    <property type="match status" value="1"/>
</dbReference>
<keyword evidence="1" id="KW-0812">Transmembrane</keyword>
<evidence type="ECO:0000313" key="2">
    <source>
        <dbReference type="EMBL" id="QHT38653.1"/>
    </source>
</evidence>
<dbReference type="AlphaFoldDB" id="A0A6C0FDF7"/>
<protein>
    <recommendedName>
        <fullName evidence="3">Glycylpeptide N-tetradecanoyltransferase</fullName>
    </recommendedName>
</protein>
<proteinExistence type="predicted"/>
<organism evidence="2">
    <name type="scientific">viral metagenome</name>
    <dbReference type="NCBI Taxonomy" id="1070528"/>
    <lineage>
        <taxon>unclassified sequences</taxon>
        <taxon>metagenomes</taxon>
        <taxon>organismal metagenomes</taxon>
    </lineage>
</organism>
<evidence type="ECO:0008006" key="3">
    <source>
        <dbReference type="Google" id="ProtNLM"/>
    </source>
</evidence>
<name>A0A6C0FDF7_9ZZZZ</name>
<dbReference type="EMBL" id="MN738832">
    <property type="protein sequence ID" value="QHT38653.1"/>
    <property type="molecule type" value="Genomic_DNA"/>
</dbReference>
<keyword evidence="1" id="KW-0472">Membrane</keyword>
<evidence type="ECO:0000256" key="1">
    <source>
        <dbReference type="SAM" id="Phobius"/>
    </source>
</evidence>
<reference evidence="2" key="1">
    <citation type="journal article" date="2020" name="Nature">
        <title>Giant virus diversity and host interactions through global metagenomics.</title>
        <authorList>
            <person name="Schulz F."/>
            <person name="Roux S."/>
            <person name="Paez-Espino D."/>
            <person name="Jungbluth S."/>
            <person name="Walsh D.A."/>
            <person name="Denef V.J."/>
            <person name="McMahon K.D."/>
            <person name="Konstantinidis K.T."/>
            <person name="Eloe-Fadrosh E.A."/>
            <person name="Kyrpides N.C."/>
            <person name="Woyke T."/>
        </authorList>
    </citation>
    <scope>NUCLEOTIDE SEQUENCE</scope>
    <source>
        <strain evidence="2">GVMAG-S-ERX556106-38</strain>
    </source>
</reference>
<keyword evidence="1" id="KW-1133">Transmembrane helix</keyword>
<feature type="transmembrane region" description="Helical" evidence="1">
    <location>
        <begin position="6"/>
        <end position="23"/>
    </location>
</feature>
<accession>A0A6C0FDF7</accession>